<feature type="compositionally biased region" description="Polar residues" evidence="1">
    <location>
        <begin position="663"/>
        <end position="683"/>
    </location>
</feature>
<dbReference type="InParanoid" id="A3GGA7"/>
<dbReference type="AlphaFoldDB" id="A3GGA7"/>
<feature type="domain" description="Bul1 C-terminal" evidence="3">
    <location>
        <begin position="795"/>
        <end position="915"/>
    </location>
</feature>
<feature type="compositionally biased region" description="Polar residues" evidence="1">
    <location>
        <begin position="89"/>
        <end position="103"/>
    </location>
</feature>
<dbReference type="Pfam" id="PF04425">
    <property type="entry name" value="Bul1_N"/>
    <property type="match status" value="1"/>
</dbReference>
<dbReference type="HOGENOM" id="CLU_006028_0_0_1"/>
<dbReference type="InterPro" id="IPR022794">
    <property type="entry name" value="Bul1_C"/>
</dbReference>
<accession>A3GGA7</accession>
<keyword evidence="5" id="KW-1185">Reference proteome</keyword>
<dbReference type="OrthoDB" id="2283785at2759"/>
<dbReference type="RefSeq" id="XP_001387511.2">
    <property type="nucleotide sequence ID" value="XM_001387474.1"/>
</dbReference>
<feature type="region of interest" description="Disordered" evidence="1">
    <location>
        <begin position="1"/>
        <end position="103"/>
    </location>
</feature>
<feature type="compositionally biased region" description="Basic and acidic residues" evidence="1">
    <location>
        <begin position="203"/>
        <end position="218"/>
    </location>
</feature>
<gene>
    <name evidence="4" type="primary">BUL1</name>
    <name evidence="4" type="ORF">PICST_74369</name>
</gene>
<protein>
    <submittedName>
        <fullName evidence="4">Ubiquitination pathway protein</fullName>
    </submittedName>
</protein>
<evidence type="ECO:0000256" key="1">
    <source>
        <dbReference type="SAM" id="MobiDB-lite"/>
    </source>
</evidence>
<sequence length="934" mass="105311">MSPNPSPNGKNATEANPNDLPPPYNVSVNSSSDSFFSRSKSNKTAPPITKVSSSSLLRDSSSSSSSTRSKRNVPYRPAPEQQRHIDLMTGNSSDSPIAPLSSVSSNTQTEYFDVLPSFQMFQSILKRDDAQFSEDLQTLPPVYGDTTNSSPTPPGGLSPTTSATQGNSIDTIINDVSSRLEEYQLEREHEERGDYLFEDDDSEHTHTSSDAESDHADEHTHNENVAVTMDRYGHSPLDNIDRLPKLTNSPIDIAIYVTKSVPQPHHKNELETRLKEYTSGDMVNGYIIITNNSNKPVDFGLFTVSLEGTIKATERNTHAEANEAHKYNKILMKKFLKMYDFNASYGYTDVPNSAGIEYEAFSIDASDGCVIGLPNERVLKPSTKYKKFFTFRFPNRLLDNSCIHSILPHILPPPSMGVDSTCFYNRGQSIQMNKALGYGFLNIRGTPLLTKDYSFEDVSVSYTIEAKFIDRIDGKEQHNELSEREINDPNSEADYAISKSSQYFLRFIPDLKEQFQYYNTSFHYTPESYENSGIDGKLFLDYLHLSTWRFVNLQNYQLEKEINDRLARQDLTQEEIKNKNLMSINSETTSSHMEMLLTRSQSIEEQISSKERMIGTKIPVDVYGKKKKMILSSLIKIGESKIYVKVPDKVIPYTAPKLLQKYNSGTNEEGTRSNTLSPVTSSPGLAPVTSALTPIGSRSDDLRPISSTSSNHIVDLYNRDDNELIQSLDVCIEFDSLDNSTKPPHISHIDTNVVFWSYYTEYPLPIELGYDFFYSNPEEAERNINDSVTITRNNLQGLKDRVNNYINFLKTNSVYVSKNSYLYLKAIKHLGVKKDTIKDYYKAVTEKTHPTLLNSEAGWKVSQLGNQKFRWTKNLKIPLTAINKNNVNLLPSYQSCLVGRLYCLQVVVKFKGSGSEANEFADNMVSVDIPILVG</sequence>
<dbReference type="InterPro" id="IPR039634">
    <property type="entry name" value="Bul1-like"/>
</dbReference>
<feature type="compositionally biased region" description="Polar residues" evidence="1">
    <location>
        <begin position="7"/>
        <end position="16"/>
    </location>
</feature>
<dbReference type="FunCoup" id="A3GGA7">
    <property type="interactions" value="466"/>
</dbReference>
<evidence type="ECO:0000259" key="3">
    <source>
        <dbReference type="Pfam" id="PF04426"/>
    </source>
</evidence>
<dbReference type="GeneID" id="4851306"/>
<feature type="region of interest" description="Disordered" evidence="1">
    <location>
        <begin position="138"/>
        <end position="168"/>
    </location>
</feature>
<reference evidence="4 5" key="1">
    <citation type="journal article" date="2007" name="Nat. Biotechnol.">
        <title>Genome sequence of the lignocellulose-bioconverting and xylose-fermenting yeast Pichia stipitis.</title>
        <authorList>
            <person name="Jeffries T.W."/>
            <person name="Grigoriev I.V."/>
            <person name="Grimwood J."/>
            <person name="Laplaza J.M."/>
            <person name="Aerts A."/>
            <person name="Salamov A."/>
            <person name="Schmutz J."/>
            <person name="Lindquist E."/>
            <person name="Dehal P."/>
            <person name="Shapiro H."/>
            <person name="Jin Y.S."/>
            <person name="Passoth V."/>
            <person name="Richardson P.M."/>
        </authorList>
    </citation>
    <scope>NUCLEOTIDE SEQUENCE [LARGE SCALE GENOMIC DNA]</scope>
    <source>
        <strain evidence="5">ATCC 58785 / CBS 6054 / NBRC 10063 / NRRL Y-11545</strain>
    </source>
</reference>
<evidence type="ECO:0000313" key="5">
    <source>
        <dbReference type="Proteomes" id="UP000002258"/>
    </source>
</evidence>
<dbReference type="STRING" id="322104.A3GGA7"/>
<evidence type="ECO:0000313" key="4">
    <source>
        <dbReference type="EMBL" id="EAZ63488.2"/>
    </source>
</evidence>
<dbReference type="Pfam" id="PF04426">
    <property type="entry name" value="Bul1_C"/>
    <property type="match status" value="1"/>
</dbReference>
<proteinExistence type="predicted"/>
<dbReference type="PANTHER" id="PTHR31904">
    <property type="entry name" value="BYPASS OF STOP CODON PROTEIN 5-RELATED"/>
    <property type="match status" value="1"/>
</dbReference>
<feature type="region of interest" description="Disordered" evidence="1">
    <location>
        <begin position="199"/>
        <end position="218"/>
    </location>
</feature>
<feature type="compositionally biased region" description="Low complexity" evidence="1">
    <location>
        <begin position="26"/>
        <end position="43"/>
    </location>
</feature>
<dbReference type="Proteomes" id="UP000002258">
    <property type="component" value="Chromosome 1"/>
</dbReference>
<dbReference type="InterPro" id="IPR007519">
    <property type="entry name" value="Bul1_N"/>
</dbReference>
<organism evidence="4 5">
    <name type="scientific">Scheffersomyces stipitis (strain ATCC 58785 / CBS 6054 / NBRC 10063 / NRRL Y-11545)</name>
    <name type="common">Yeast</name>
    <name type="synonym">Pichia stipitis</name>
    <dbReference type="NCBI Taxonomy" id="322104"/>
    <lineage>
        <taxon>Eukaryota</taxon>
        <taxon>Fungi</taxon>
        <taxon>Dikarya</taxon>
        <taxon>Ascomycota</taxon>
        <taxon>Saccharomycotina</taxon>
        <taxon>Pichiomycetes</taxon>
        <taxon>Debaryomycetaceae</taxon>
        <taxon>Scheffersomyces</taxon>
    </lineage>
</organism>
<dbReference type="OMA" id="FFTFKFP"/>
<feature type="region of interest" description="Disordered" evidence="1">
    <location>
        <begin position="663"/>
        <end position="706"/>
    </location>
</feature>
<name>A3GGA7_PICST</name>
<comment type="caution">
    <text evidence="4">The sequence shown here is derived from an EMBL/GenBank/DDBJ whole genome shotgun (WGS) entry which is preliminary data.</text>
</comment>
<feature type="compositionally biased region" description="Low complexity" evidence="1">
    <location>
        <begin position="52"/>
        <end position="67"/>
    </location>
</feature>
<dbReference type="EMBL" id="AAVQ01000001">
    <property type="protein sequence ID" value="EAZ63488.2"/>
    <property type="molecule type" value="Genomic_DNA"/>
</dbReference>
<feature type="domain" description="Bul1 N-terminal" evidence="2">
    <location>
        <begin position="98"/>
        <end position="583"/>
    </location>
</feature>
<dbReference type="KEGG" id="pic:PICST_74369"/>
<dbReference type="PANTHER" id="PTHR31904:SF1">
    <property type="entry name" value="BYPASS OF STOP CODON PROTEIN 5-RELATED"/>
    <property type="match status" value="1"/>
</dbReference>
<dbReference type="eggNOG" id="ENOG502QSAC">
    <property type="taxonomic scope" value="Eukaryota"/>
</dbReference>
<evidence type="ECO:0000259" key="2">
    <source>
        <dbReference type="Pfam" id="PF04425"/>
    </source>
</evidence>